<feature type="transmembrane region" description="Helical" evidence="6">
    <location>
        <begin position="142"/>
        <end position="162"/>
    </location>
</feature>
<feature type="compositionally biased region" description="Basic residues" evidence="5">
    <location>
        <begin position="27"/>
        <end position="36"/>
    </location>
</feature>
<name>A0A558DCY4_9PSEU</name>
<evidence type="ECO:0000256" key="4">
    <source>
        <dbReference type="ARBA" id="ARBA00035186"/>
    </source>
</evidence>
<organism evidence="7 8">
    <name type="scientific">Amycolatopsis rhizosphaerae</name>
    <dbReference type="NCBI Taxonomy" id="2053003"/>
    <lineage>
        <taxon>Bacteria</taxon>
        <taxon>Bacillati</taxon>
        <taxon>Actinomycetota</taxon>
        <taxon>Actinomycetes</taxon>
        <taxon>Pseudonocardiales</taxon>
        <taxon>Pseudonocardiaceae</taxon>
        <taxon>Amycolatopsis</taxon>
    </lineage>
</organism>
<evidence type="ECO:0000256" key="1">
    <source>
        <dbReference type="ARBA" id="ARBA00007645"/>
    </source>
</evidence>
<reference evidence="7 8" key="1">
    <citation type="submission" date="2019-07" db="EMBL/GenBank/DDBJ databases">
        <authorList>
            <person name="Duangmal K."/>
            <person name="Teo W.F.A."/>
        </authorList>
    </citation>
    <scope>NUCLEOTIDE SEQUENCE [LARGE SCALE GENOMIC DNA]</scope>
    <source>
        <strain evidence="7 8">TBRC 6029</strain>
    </source>
</reference>
<feature type="transmembrane region" description="Helical" evidence="6">
    <location>
        <begin position="254"/>
        <end position="275"/>
    </location>
</feature>
<evidence type="ECO:0000313" key="7">
    <source>
        <dbReference type="EMBL" id="TVT58892.1"/>
    </source>
</evidence>
<keyword evidence="6" id="KW-0472">Membrane</keyword>
<dbReference type="GO" id="GO:0005840">
    <property type="term" value="C:ribosome"/>
    <property type="evidence" value="ECO:0007669"/>
    <property type="project" value="UniProtKB-KW"/>
</dbReference>
<keyword evidence="6" id="KW-1133">Transmembrane helix</keyword>
<keyword evidence="2 7" id="KW-0689">Ribosomal protein</keyword>
<dbReference type="GO" id="GO:1990904">
    <property type="term" value="C:ribonucleoprotein complex"/>
    <property type="evidence" value="ECO:0007669"/>
    <property type="project" value="UniProtKB-KW"/>
</dbReference>
<keyword evidence="6" id="KW-0812">Transmembrane</keyword>
<keyword evidence="3" id="KW-0687">Ribonucleoprotein</keyword>
<sequence length="277" mass="28675">MRSSKGRPGSQVVRRQGRVFVVNKQNPRLKARRRRPRPDLPDTARPAPRAVTICGCPADPGRDRGSPRFEGLSMSYPNQPPQWQGHNPPQTSGPGGVPGPYGPPGAPGQYPQYGPGQSGPGPYGPGGAYGPPVPEARNNVPAAIILILGGLLGVVQAFLPWVSMPAVGSLTGFDLVSLAGDAGGGAVEATIFQVCLIAVLVCGGLLLIAGASLVVPMRNRKVLGALSLLVTVMMTVAVVLLLVKAGLGFSGLSVGFYCFLASAVICWPGSLIALFKR</sequence>
<dbReference type="Pfam" id="PF00444">
    <property type="entry name" value="Ribosomal_L36"/>
    <property type="match status" value="1"/>
</dbReference>
<feature type="transmembrane region" description="Helical" evidence="6">
    <location>
        <begin position="222"/>
        <end position="242"/>
    </location>
</feature>
<dbReference type="AlphaFoldDB" id="A0A558DCY4"/>
<feature type="compositionally biased region" description="Polar residues" evidence="5">
    <location>
        <begin position="75"/>
        <end position="90"/>
    </location>
</feature>
<feature type="transmembrane region" description="Helical" evidence="6">
    <location>
        <begin position="191"/>
        <end position="215"/>
    </location>
</feature>
<dbReference type="SUPFAM" id="SSF57840">
    <property type="entry name" value="Ribosomal protein L36"/>
    <property type="match status" value="1"/>
</dbReference>
<feature type="compositionally biased region" description="Low complexity" evidence="5">
    <location>
        <begin position="1"/>
        <end position="22"/>
    </location>
</feature>
<comment type="caution">
    <text evidence="7">The sequence shown here is derived from an EMBL/GenBank/DDBJ whole genome shotgun (WGS) entry which is preliminary data.</text>
</comment>
<gene>
    <name evidence="7" type="ORF">FNH05_06210</name>
</gene>
<evidence type="ECO:0000256" key="5">
    <source>
        <dbReference type="SAM" id="MobiDB-lite"/>
    </source>
</evidence>
<dbReference type="GO" id="GO:0003735">
    <property type="term" value="F:structural constituent of ribosome"/>
    <property type="evidence" value="ECO:0007669"/>
    <property type="project" value="InterPro"/>
</dbReference>
<protein>
    <recommendedName>
        <fullName evidence="4">Large ribosomal subunit protein bL36</fullName>
    </recommendedName>
</protein>
<dbReference type="GO" id="GO:0006412">
    <property type="term" value="P:translation"/>
    <property type="evidence" value="ECO:0007669"/>
    <property type="project" value="InterPro"/>
</dbReference>
<dbReference type="InterPro" id="IPR000473">
    <property type="entry name" value="Ribosomal_bL36"/>
</dbReference>
<dbReference type="InterPro" id="IPR035977">
    <property type="entry name" value="Ribosomal_bL36_sp"/>
</dbReference>
<keyword evidence="8" id="KW-1185">Reference proteome</keyword>
<proteinExistence type="inferred from homology"/>
<reference evidence="7 8" key="2">
    <citation type="submission" date="2019-08" db="EMBL/GenBank/DDBJ databases">
        <title>Amycolatopsis acidicola sp. nov., isolated from peat swamp forest soil.</title>
        <authorList>
            <person name="Srisuk N."/>
        </authorList>
    </citation>
    <scope>NUCLEOTIDE SEQUENCE [LARGE SCALE GENOMIC DNA]</scope>
    <source>
        <strain evidence="7 8">TBRC 6029</strain>
    </source>
</reference>
<feature type="region of interest" description="Disordered" evidence="5">
    <location>
        <begin position="1"/>
        <end position="130"/>
    </location>
</feature>
<accession>A0A558DCY4</accession>
<evidence type="ECO:0000313" key="8">
    <source>
        <dbReference type="Proteomes" id="UP000320011"/>
    </source>
</evidence>
<comment type="similarity">
    <text evidence="1">Belongs to the bacterial ribosomal protein bL36 family.</text>
</comment>
<evidence type="ECO:0000256" key="3">
    <source>
        <dbReference type="ARBA" id="ARBA00023274"/>
    </source>
</evidence>
<feature type="compositionally biased region" description="Gly residues" evidence="5">
    <location>
        <begin position="116"/>
        <end position="129"/>
    </location>
</feature>
<dbReference type="EMBL" id="VJWX01000035">
    <property type="protein sequence ID" value="TVT58892.1"/>
    <property type="molecule type" value="Genomic_DNA"/>
</dbReference>
<evidence type="ECO:0000256" key="6">
    <source>
        <dbReference type="SAM" id="Phobius"/>
    </source>
</evidence>
<evidence type="ECO:0000256" key="2">
    <source>
        <dbReference type="ARBA" id="ARBA00022980"/>
    </source>
</evidence>
<dbReference type="Proteomes" id="UP000320011">
    <property type="component" value="Unassembled WGS sequence"/>
</dbReference>